<dbReference type="Gene3D" id="1.20.58.1690">
    <property type="match status" value="1"/>
</dbReference>
<evidence type="ECO:0000259" key="1">
    <source>
        <dbReference type="Pfam" id="PF13308"/>
    </source>
</evidence>
<organism evidence="2 3">
    <name type="scientific">Sediminispirochaeta smaragdinae (strain DSM 11293 / JCM 15392 / SEBR 4228)</name>
    <name type="common">Spirochaeta smaragdinae</name>
    <dbReference type="NCBI Taxonomy" id="573413"/>
    <lineage>
        <taxon>Bacteria</taxon>
        <taxon>Pseudomonadati</taxon>
        <taxon>Spirochaetota</taxon>
        <taxon>Spirochaetia</taxon>
        <taxon>Spirochaetales</taxon>
        <taxon>Spirochaetaceae</taxon>
        <taxon>Sediminispirochaeta</taxon>
    </lineage>
</organism>
<evidence type="ECO:0000313" key="2">
    <source>
        <dbReference type="EMBL" id="ADK80221.1"/>
    </source>
</evidence>
<dbReference type="OrthoDB" id="361748at2"/>
<protein>
    <recommendedName>
        <fullName evidence="1">YARHG domain-containing protein</fullName>
    </recommendedName>
</protein>
<gene>
    <name evidence="2" type="ordered locus">Spirs_1089</name>
</gene>
<accession>E1R0X2</accession>
<dbReference type="KEGG" id="ssm:Spirs_1089"/>
<sequence length="327" mass="37412">MGLCTAALFAKTTVQIHEYANGLITAESNGYMLFTDNASIIDEINTGNCNSEDYDIRLSRGDKTCGYLQFTYAPDFDVKDMASCDAVFVGVLVPPALINVEKIESNSNDPLLLFVVNHYKKLLDDCDDYDIDSDFIYNKVLPYIPRNDIHILRNCIFAYYGYQFKSLELEQLFANCQWYHPTDASNDEILNSMSGKHTIILNTIIRYEERTDAVFATLHRINPQNWPDNETLKLIDLGTIRNYNIYITKHILEDNEINERLIIFDGKAYKGNYNGIWVNTDIRVETDGEDANTITFFTLEDSDDIDVSNGIPKRALVNGQIIEFTYE</sequence>
<dbReference type="RefSeq" id="WP_013253685.1">
    <property type="nucleotide sequence ID" value="NC_014364.1"/>
</dbReference>
<reference evidence="2 3" key="1">
    <citation type="journal article" date="2010" name="Stand. Genomic Sci.">
        <title>Complete genome sequence of Spirochaeta smaragdinae type strain (SEBR 4228).</title>
        <authorList>
            <person name="Mavromatis K."/>
            <person name="Yasawong M."/>
            <person name="Chertkov O."/>
            <person name="Lapidus A."/>
            <person name="Lucas S."/>
            <person name="Nolan M."/>
            <person name="Del Rio T.G."/>
            <person name="Tice H."/>
            <person name="Cheng J.F."/>
            <person name="Pitluck S."/>
            <person name="Liolios K."/>
            <person name="Ivanova N."/>
            <person name="Tapia R."/>
            <person name="Han C."/>
            <person name="Bruce D."/>
            <person name="Goodwin L."/>
            <person name="Pati A."/>
            <person name="Chen A."/>
            <person name="Palaniappan K."/>
            <person name="Land M."/>
            <person name="Hauser L."/>
            <person name="Chang Y.J."/>
            <person name="Jeffries C.D."/>
            <person name="Detter J.C."/>
            <person name="Rohde M."/>
            <person name="Brambilla E."/>
            <person name="Spring S."/>
            <person name="Goker M."/>
            <person name="Sikorski J."/>
            <person name="Woyke T."/>
            <person name="Bristow J."/>
            <person name="Eisen J.A."/>
            <person name="Markowitz V."/>
            <person name="Hugenholtz P."/>
            <person name="Klenk H.P."/>
            <person name="Kyrpides N.C."/>
        </authorList>
    </citation>
    <scope>NUCLEOTIDE SEQUENCE [LARGE SCALE GENOMIC DNA]</scope>
    <source>
        <strain evidence="3">DSM 11293 / JCM 15392 / SEBR 4228</strain>
    </source>
</reference>
<dbReference type="InterPro" id="IPR038434">
    <property type="entry name" value="YARHG_sf"/>
</dbReference>
<feature type="domain" description="YARHG" evidence="1">
    <location>
        <begin position="147"/>
        <end position="194"/>
    </location>
</feature>
<dbReference type="HOGENOM" id="CLU_849697_0_0_12"/>
<dbReference type="AlphaFoldDB" id="E1R0X2"/>
<dbReference type="InterPro" id="IPR025582">
    <property type="entry name" value="YARHG_dom"/>
</dbReference>
<evidence type="ECO:0000313" key="3">
    <source>
        <dbReference type="Proteomes" id="UP000002318"/>
    </source>
</evidence>
<dbReference type="Proteomes" id="UP000002318">
    <property type="component" value="Chromosome"/>
</dbReference>
<keyword evidence="3" id="KW-1185">Reference proteome</keyword>
<dbReference type="EMBL" id="CP002116">
    <property type="protein sequence ID" value="ADK80221.1"/>
    <property type="molecule type" value="Genomic_DNA"/>
</dbReference>
<name>E1R0X2_SEDSS</name>
<dbReference type="Pfam" id="PF13308">
    <property type="entry name" value="YARHG"/>
    <property type="match status" value="1"/>
</dbReference>
<proteinExistence type="predicted"/>